<dbReference type="AlphaFoldDB" id="A0A448WWQ4"/>
<feature type="compositionally biased region" description="Basic and acidic residues" evidence="1">
    <location>
        <begin position="226"/>
        <end position="235"/>
    </location>
</feature>
<reference evidence="2" key="1">
    <citation type="submission" date="2018-11" db="EMBL/GenBank/DDBJ databases">
        <authorList>
            <consortium name="Pathogen Informatics"/>
        </authorList>
    </citation>
    <scope>NUCLEOTIDE SEQUENCE</scope>
</reference>
<dbReference type="Proteomes" id="UP000784294">
    <property type="component" value="Unassembled WGS sequence"/>
</dbReference>
<feature type="compositionally biased region" description="Acidic residues" evidence="1">
    <location>
        <begin position="252"/>
        <end position="264"/>
    </location>
</feature>
<evidence type="ECO:0000313" key="2">
    <source>
        <dbReference type="EMBL" id="VEL22031.1"/>
    </source>
</evidence>
<dbReference type="EMBL" id="CAAALY010054352">
    <property type="protein sequence ID" value="VEL22031.1"/>
    <property type="molecule type" value="Genomic_DNA"/>
</dbReference>
<organism evidence="2 3">
    <name type="scientific">Protopolystoma xenopodis</name>
    <dbReference type="NCBI Taxonomy" id="117903"/>
    <lineage>
        <taxon>Eukaryota</taxon>
        <taxon>Metazoa</taxon>
        <taxon>Spiralia</taxon>
        <taxon>Lophotrochozoa</taxon>
        <taxon>Platyhelminthes</taxon>
        <taxon>Monogenea</taxon>
        <taxon>Polyopisthocotylea</taxon>
        <taxon>Polystomatidea</taxon>
        <taxon>Polystomatidae</taxon>
        <taxon>Protopolystoma</taxon>
    </lineage>
</organism>
<protein>
    <submittedName>
        <fullName evidence="2">Uncharacterized protein</fullName>
    </submittedName>
</protein>
<feature type="region of interest" description="Disordered" evidence="1">
    <location>
        <begin position="41"/>
        <end position="183"/>
    </location>
</feature>
<keyword evidence="3" id="KW-1185">Reference proteome</keyword>
<proteinExistence type="predicted"/>
<feature type="compositionally biased region" description="Polar residues" evidence="1">
    <location>
        <begin position="138"/>
        <end position="151"/>
    </location>
</feature>
<comment type="caution">
    <text evidence="2">The sequence shown here is derived from an EMBL/GenBank/DDBJ whole genome shotgun (WGS) entry which is preliminary data.</text>
</comment>
<sequence length="325" mass="35563">MALQPDKQGHVSPGEILTESGLLSTMTSSAKVRDVEHLETAILHAPPGLRIRPGDRLSDSPTRDQDEDEEDGEEEEDEEDDDNGDDDGEEEEEEEEDGWTLLRCQTMAKANQKQAVYTHQKSGEDEAEQRNWRDDQVKQYNNLNGPKNLVSSGRILERGQKGRMPDRPPPAGQATPPIADAFEIVGVTNTGSIALARHQASEWHESESGPSSTSGADESSFEETDDLRIKDRGDGRPGNGMEFEENGGIVNPDDEDSDDGDDDAVACANGGEEGGDEEDYAIMSERCECTIPVLPKLVFTDASPLDKLEIISLQKDVFPVSPRNV</sequence>
<evidence type="ECO:0000256" key="1">
    <source>
        <dbReference type="SAM" id="MobiDB-lite"/>
    </source>
</evidence>
<gene>
    <name evidence="2" type="ORF">PXEA_LOCUS15471</name>
</gene>
<feature type="compositionally biased region" description="Polar residues" evidence="1">
    <location>
        <begin position="208"/>
        <end position="217"/>
    </location>
</feature>
<feature type="region of interest" description="Disordered" evidence="1">
    <location>
        <begin position="1"/>
        <end position="28"/>
    </location>
</feature>
<evidence type="ECO:0000313" key="3">
    <source>
        <dbReference type="Proteomes" id="UP000784294"/>
    </source>
</evidence>
<feature type="compositionally biased region" description="Basic and acidic residues" evidence="1">
    <location>
        <begin position="121"/>
        <end position="137"/>
    </location>
</feature>
<feature type="compositionally biased region" description="Polar residues" evidence="1">
    <location>
        <begin position="108"/>
        <end position="120"/>
    </location>
</feature>
<accession>A0A448WWQ4</accession>
<name>A0A448WWQ4_9PLAT</name>
<feature type="region of interest" description="Disordered" evidence="1">
    <location>
        <begin position="196"/>
        <end position="278"/>
    </location>
</feature>
<feature type="compositionally biased region" description="Basic and acidic residues" evidence="1">
    <location>
        <begin position="155"/>
        <end position="166"/>
    </location>
</feature>
<feature type="compositionally biased region" description="Basic and acidic residues" evidence="1">
    <location>
        <begin position="52"/>
        <end position="64"/>
    </location>
</feature>
<feature type="compositionally biased region" description="Acidic residues" evidence="1">
    <location>
        <begin position="65"/>
        <end position="98"/>
    </location>
</feature>